<dbReference type="SUPFAM" id="SSF49464">
    <property type="entry name" value="Carboxypeptidase regulatory domain-like"/>
    <property type="match status" value="1"/>
</dbReference>
<dbReference type="InterPro" id="IPR036942">
    <property type="entry name" value="Beta-barrel_TonB_sf"/>
</dbReference>
<keyword evidence="2 7" id="KW-0813">Transport</keyword>
<feature type="signal peptide" evidence="8">
    <location>
        <begin position="1"/>
        <end position="35"/>
    </location>
</feature>
<evidence type="ECO:0000256" key="7">
    <source>
        <dbReference type="PROSITE-ProRule" id="PRU01360"/>
    </source>
</evidence>
<dbReference type="PROSITE" id="PS52016">
    <property type="entry name" value="TONB_DEPENDENT_REC_3"/>
    <property type="match status" value="1"/>
</dbReference>
<dbReference type="NCBIfam" id="TIGR04056">
    <property type="entry name" value="OMP_RagA_SusC"/>
    <property type="match status" value="1"/>
</dbReference>
<keyword evidence="6 7" id="KW-0998">Cell outer membrane</keyword>
<evidence type="ECO:0000313" key="10">
    <source>
        <dbReference type="EMBL" id="TCP28297.1"/>
    </source>
</evidence>
<keyword evidence="4 7" id="KW-0812">Transmembrane</keyword>
<dbReference type="Gene3D" id="2.170.130.10">
    <property type="entry name" value="TonB-dependent receptor, plug domain"/>
    <property type="match status" value="1"/>
</dbReference>
<evidence type="ECO:0000259" key="9">
    <source>
        <dbReference type="Pfam" id="PF07715"/>
    </source>
</evidence>
<dbReference type="Proteomes" id="UP000294564">
    <property type="component" value="Unassembled WGS sequence"/>
</dbReference>
<comment type="caution">
    <text evidence="10">The sequence shown here is derived from an EMBL/GenBank/DDBJ whole genome shotgun (WGS) entry which is preliminary data.</text>
</comment>
<dbReference type="EMBL" id="SLXM01000001">
    <property type="protein sequence ID" value="TCP28297.1"/>
    <property type="molecule type" value="Genomic_DNA"/>
</dbReference>
<evidence type="ECO:0000256" key="8">
    <source>
        <dbReference type="SAM" id="SignalP"/>
    </source>
</evidence>
<keyword evidence="11" id="KW-1185">Reference proteome</keyword>
<dbReference type="Gene3D" id="2.40.170.20">
    <property type="entry name" value="TonB-dependent receptor, beta-barrel domain"/>
    <property type="match status" value="1"/>
</dbReference>
<comment type="subcellular location">
    <subcellularLocation>
        <location evidence="1 7">Cell outer membrane</location>
        <topology evidence="1 7">Multi-pass membrane protein</topology>
    </subcellularLocation>
</comment>
<dbReference type="Pfam" id="PF13715">
    <property type="entry name" value="CarbopepD_reg_2"/>
    <property type="match status" value="1"/>
</dbReference>
<feature type="chain" id="PRO_5020896701" evidence="8">
    <location>
        <begin position="36"/>
        <end position="1036"/>
    </location>
</feature>
<evidence type="ECO:0000256" key="5">
    <source>
        <dbReference type="ARBA" id="ARBA00023136"/>
    </source>
</evidence>
<proteinExistence type="inferred from homology"/>
<dbReference type="InterPro" id="IPR023996">
    <property type="entry name" value="TonB-dep_OMP_SusC/RagA"/>
</dbReference>
<dbReference type="InterPro" id="IPR037066">
    <property type="entry name" value="Plug_dom_sf"/>
</dbReference>
<reference evidence="10 11" key="1">
    <citation type="submission" date="2019-03" db="EMBL/GenBank/DDBJ databases">
        <title>Genomic Encyclopedia of Type Strains, Phase IV (KMG-IV): sequencing the most valuable type-strain genomes for metagenomic binning, comparative biology and taxonomic classification.</title>
        <authorList>
            <person name="Goeker M."/>
        </authorList>
    </citation>
    <scope>NUCLEOTIDE SEQUENCE [LARGE SCALE GENOMIC DNA]</scope>
    <source>
        <strain evidence="10 11">DSM 14836</strain>
    </source>
</reference>
<evidence type="ECO:0000256" key="6">
    <source>
        <dbReference type="ARBA" id="ARBA00023237"/>
    </source>
</evidence>
<sequence length="1036" mass="113571">MIFAKNQLKMKNIMKGKSKGFLTLLLLFFMQLSFAQEKTIQGNVTDSSGPLPGVSIVIKGTSKGVQTDFDGNYSIKANTGDTLVFSFVGMKTVEKVVSTDSTINVQMVEDSNVLDEVVVTAIGIKRKPDEITTANQVVKADELNQASNPDAVQALAGKVSGLQINTTSAGLTPNTQITLRGNRSISGNNSALIVIDNIVSSAEILSTLDPNTIESMNVIKGANGAALYGELGAAGVIIVTTKKGVKGADKFSVNLKSSVTVEEIAFLPETQDRFGQGWGGNIETVDQGSWGVPYNNAIISVGTPDANGNFRNFEYKHIEDNILPFFDTGFNLQNAISIAGGSMKTGFINFSYLNQELDGVIPTSELSKHNFSLTSGKQIDKWSIQGIARYTEESTEDVNGGNMYQRLSNTPGNVPIEAFNSGDNNDHWTIYDTSPYWTLQNDRRLGTRRIFDLSGELTYQFNDHVNAILRSSVRNIQDDDEVRRNSYLDTDNYVGTNRSIRSFYQIDNKSERFIYTDLLVNFDYNLTEDITFKSNVGMNATDRRFSRLVNGGFDLASEGFWNLSNITSIPDIFEQNTKSRTISVFGQVDLGYKDYLFLNMTGRNDWNSVLPKANRSFFYPSVGVAFIPTKAFPEIKTKFFHKAKVSASFVKTGNATALAPQQVSTVAVNDTFYPDTGLVSLVGQGAIVDQNIKNEFINSFEANVNLEFLNINGPRITLDASASFGKNTDQILNISSSSATGFFNSLINVGETSSTSLEVDLGFTPIRTEDFELSGRVGYSSFRTTVDKVTDQSDRVEVFNGPGTIGAYAIEGQEFPILQGTAYERDDQGRVVVDANGTPQIAAGLKTLGQTTPDYILNFALNAKYKGFSIAAVADYRTGHVFYSGIKNQLSGQGRTIETTYNDRLPFVFPNSTVQGTGTDNTTVLSQNGVPGNHPYNNAYDYYTGDHNDIDENFITDATAFKLREVSISYDLPNKFIEKLSLTRLNIGVSGRNLWTSLPSQNLDYNDPEFAGRFGIGGYGITPPTRFYTLSVNVGF</sequence>
<evidence type="ECO:0000313" key="11">
    <source>
        <dbReference type="Proteomes" id="UP000294564"/>
    </source>
</evidence>
<organism evidence="10 11">
    <name type="scientific">Tenacibaculum skagerrakense</name>
    <dbReference type="NCBI Taxonomy" id="186571"/>
    <lineage>
        <taxon>Bacteria</taxon>
        <taxon>Pseudomonadati</taxon>
        <taxon>Bacteroidota</taxon>
        <taxon>Flavobacteriia</taxon>
        <taxon>Flavobacteriales</taxon>
        <taxon>Flavobacteriaceae</taxon>
        <taxon>Tenacibaculum</taxon>
    </lineage>
</organism>
<keyword evidence="8" id="KW-0732">Signal</keyword>
<dbReference type="OrthoDB" id="9768177at2"/>
<keyword evidence="5 7" id="KW-0472">Membrane</keyword>
<evidence type="ECO:0000256" key="3">
    <source>
        <dbReference type="ARBA" id="ARBA00022452"/>
    </source>
</evidence>
<comment type="similarity">
    <text evidence="7">Belongs to the TonB-dependent receptor family.</text>
</comment>
<dbReference type="Pfam" id="PF07715">
    <property type="entry name" value="Plug"/>
    <property type="match status" value="1"/>
</dbReference>
<gene>
    <name evidence="10" type="ORF">EV195_101461</name>
</gene>
<evidence type="ECO:0000256" key="1">
    <source>
        <dbReference type="ARBA" id="ARBA00004571"/>
    </source>
</evidence>
<evidence type="ECO:0000256" key="4">
    <source>
        <dbReference type="ARBA" id="ARBA00022692"/>
    </source>
</evidence>
<dbReference type="GO" id="GO:0009279">
    <property type="term" value="C:cell outer membrane"/>
    <property type="evidence" value="ECO:0007669"/>
    <property type="project" value="UniProtKB-SubCell"/>
</dbReference>
<dbReference type="AlphaFoldDB" id="A0A4R2P1A8"/>
<evidence type="ECO:0000256" key="2">
    <source>
        <dbReference type="ARBA" id="ARBA00022448"/>
    </source>
</evidence>
<dbReference type="InterPro" id="IPR012910">
    <property type="entry name" value="Plug_dom"/>
</dbReference>
<protein>
    <submittedName>
        <fullName evidence="10">TonB-linked SusC/RagA family outer membrane protein</fullName>
    </submittedName>
</protein>
<dbReference type="InterPro" id="IPR008969">
    <property type="entry name" value="CarboxyPept-like_regulatory"/>
</dbReference>
<accession>A0A4R2P1A8</accession>
<dbReference type="Gene3D" id="2.60.40.1120">
    <property type="entry name" value="Carboxypeptidase-like, regulatory domain"/>
    <property type="match status" value="1"/>
</dbReference>
<dbReference type="InterPro" id="IPR039426">
    <property type="entry name" value="TonB-dep_rcpt-like"/>
</dbReference>
<dbReference type="SUPFAM" id="SSF56935">
    <property type="entry name" value="Porins"/>
    <property type="match status" value="1"/>
</dbReference>
<keyword evidence="3 7" id="KW-1134">Transmembrane beta strand</keyword>
<feature type="domain" description="TonB-dependent receptor plug" evidence="9">
    <location>
        <begin position="129"/>
        <end position="236"/>
    </location>
</feature>
<name>A0A4R2P1A8_9FLAO</name>